<dbReference type="SMART" id="SM00271">
    <property type="entry name" value="DnaJ"/>
    <property type="match status" value="1"/>
</dbReference>
<gene>
    <name evidence="2" type="ORF">S01H1_42509</name>
</gene>
<dbReference type="InterPro" id="IPR001623">
    <property type="entry name" value="DnaJ_domain"/>
</dbReference>
<evidence type="ECO:0000259" key="1">
    <source>
        <dbReference type="PROSITE" id="PS50076"/>
    </source>
</evidence>
<organism evidence="2">
    <name type="scientific">marine sediment metagenome</name>
    <dbReference type="NCBI Taxonomy" id="412755"/>
    <lineage>
        <taxon>unclassified sequences</taxon>
        <taxon>metagenomes</taxon>
        <taxon>ecological metagenomes</taxon>
    </lineage>
</organism>
<feature type="domain" description="J" evidence="1">
    <location>
        <begin position="5"/>
        <end position="43"/>
    </location>
</feature>
<dbReference type="PRINTS" id="PR00625">
    <property type="entry name" value="JDOMAIN"/>
</dbReference>
<dbReference type="PROSITE" id="PS50076">
    <property type="entry name" value="DNAJ_2"/>
    <property type="match status" value="1"/>
</dbReference>
<dbReference type="Pfam" id="PF00226">
    <property type="entry name" value="DnaJ"/>
    <property type="match status" value="1"/>
</dbReference>
<dbReference type="PANTHER" id="PTHR43948">
    <property type="entry name" value="DNAJ HOMOLOG SUBFAMILY B"/>
    <property type="match status" value="1"/>
</dbReference>
<dbReference type="GO" id="GO:0051082">
    <property type="term" value="F:unfolded protein binding"/>
    <property type="evidence" value="ECO:0007669"/>
    <property type="project" value="TreeGrafter"/>
</dbReference>
<feature type="non-terminal residue" evidence="2">
    <location>
        <position position="43"/>
    </location>
</feature>
<dbReference type="EMBL" id="BARS01027037">
    <property type="protein sequence ID" value="GAG07323.1"/>
    <property type="molecule type" value="Genomic_DNA"/>
</dbReference>
<evidence type="ECO:0000313" key="2">
    <source>
        <dbReference type="EMBL" id="GAG07323.1"/>
    </source>
</evidence>
<dbReference type="InterPro" id="IPR036869">
    <property type="entry name" value="J_dom_sf"/>
</dbReference>
<dbReference type="PANTHER" id="PTHR43948:SF10">
    <property type="entry name" value="MRJ, ISOFORM E"/>
    <property type="match status" value="1"/>
</dbReference>
<sequence length="43" mass="5038">MAKRDYYEVLGVGRDAKEDEIKKAYRKLALKYHPDRNPNNAEA</sequence>
<dbReference type="CDD" id="cd06257">
    <property type="entry name" value="DnaJ"/>
    <property type="match status" value="1"/>
</dbReference>
<proteinExistence type="predicted"/>
<reference evidence="2" key="1">
    <citation type="journal article" date="2014" name="Front. Microbiol.">
        <title>High frequency of phylogenetically diverse reductive dehalogenase-homologous genes in deep subseafloor sedimentary metagenomes.</title>
        <authorList>
            <person name="Kawai M."/>
            <person name="Futagami T."/>
            <person name="Toyoda A."/>
            <person name="Takaki Y."/>
            <person name="Nishi S."/>
            <person name="Hori S."/>
            <person name="Arai W."/>
            <person name="Tsubouchi T."/>
            <person name="Morono Y."/>
            <person name="Uchiyama I."/>
            <person name="Ito T."/>
            <person name="Fujiyama A."/>
            <person name="Inagaki F."/>
            <person name="Takami H."/>
        </authorList>
    </citation>
    <scope>NUCLEOTIDE SEQUENCE</scope>
    <source>
        <strain evidence="2">Expedition CK06-06</strain>
    </source>
</reference>
<comment type="caution">
    <text evidence="2">The sequence shown here is derived from an EMBL/GenBank/DDBJ whole genome shotgun (WGS) entry which is preliminary data.</text>
</comment>
<dbReference type="SUPFAM" id="SSF46565">
    <property type="entry name" value="Chaperone J-domain"/>
    <property type="match status" value="1"/>
</dbReference>
<dbReference type="GO" id="GO:0051087">
    <property type="term" value="F:protein-folding chaperone binding"/>
    <property type="evidence" value="ECO:0007669"/>
    <property type="project" value="TreeGrafter"/>
</dbReference>
<dbReference type="AlphaFoldDB" id="X0V477"/>
<name>X0V477_9ZZZZ</name>
<accession>X0V477</accession>
<protein>
    <recommendedName>
        <fullName evidence="1">J domain-containing protein</fullName>
    </recommendedName>
</protein>
<dbReference type="GO" id="GO:0005737">
    <property type="term" value="C:cytoplasm"/>
    <property type="evidence" value="ECO:0007669"/>
    <property type="project" value="TreeGrafter"/>
</dbReference>
<dbReference type="GO" id="GO:0044183">
    <property type="term" value="F:protein folding chaperone"/>
    <property type="evidence" value="ECO:0007669"/>
    <property type="project" value="TreeGrafter"/>
</dbReference>
<dbReference type="GO" id="GO:0005634">
    <property type="term" value="C:nucleus"/>
    <property type="evidence" value="ECO:0007669"/>
    <property type="project" value="TreeGrafter"/>
</dbReference>
<dbReference type="Gene3D" id="1.10.287.110">
    <property type="entry name" value="DnaJ domain"/>
    <property type="match status" value="1"/>
</dbReference>